<sequence>MCPRRVELRLPDPEQLPERLESLWRSSVREGRPVRSVRCPLSDPREADYDAFFGVIRVSGAPALLLSQALATTVSAMASLPEAATEPALHQALDAAHLAPATEPGLTPNTPAQQRWIHGHRLFFTLTQSAIVGLQDALAAPRARSCGPGVQATRVFLRASAAAMRLTASFSRSAYERIVRPSMAPPQHSAEGFSGLWSADHRVLITRLRAWGAMHSEICRDSCITRRHLLDAVDEVYTAHIGICERFIGDGSSLLGGSENSLDTLGKLARHRGRLL</sequence>
<reference evidence="2" key="1">
    <citation type="journal article" date="2019" name="Int. J. Syst. Evol. Microbiol.">
        <title>The Global Catalogue of Microorganisms (GCM) 10K type strain sequencing project: providing services to taxonomists for standard genome sequencing and annotation.</title>
        <authorList>
            <consortium name="The Broad Institute Genomics Platform"/>
            <consortium name="The Broad Institute Genome Sequencing Center for Infectious Disease"/>
            <person name="Wu L."/>
            <person name="Ma J."/>
        </authorList>
    </citation>
    <scope>NUCLEOTIDE SEQUENCE [LARGE SCALE GENOMIC DNA]</scope>
    <source>
        <strain evidence="2">JCM 3399</strain>
    </source>
</reference>
<proteinExistence type="predicted"/>
<gene>
    <name evidence="1" type="ORF">GCM10010211_78700</name>
</gene>
<organism evidence="1 2">
    <name type="scientific">Streptomyces albospinus</name>
    <dbReference type="NCBI Taxonomy" id="285515"/>
    <lineage>
        <taxon>Bacteria</taxon>
        <taxon>Bacillati</taxon>
        <taxon>Actinomycetota</taxon>
        <taxon>Actinomycetes</taxon>
        <taxon>Kitasatosporales</taxon>
        <taxon>Streptomycetaceae</taxon>
        <taxon>Streptomyces</taxon>
    </lineage>
</organism>
<dbReference type="EMBL" id="BMRP01000063">
    <property type="protein sequence ID" value="GGU99605.1"/>
    <property type="molecule type" value="Genomic_DNA"/>
</dbReference>
<accession>A0ABQ2VNC7</accession>
<name>A0ABQ2VNC7_9ACTN</name>
<keyword evidence="2" id="KW-1185">Reference proteome</keyword>
<protein>
    <submittedName>
        <fullName evidence="1">Uncharacterized protein</fullName>
    </submittedName>
</protein>
<evidence type="ECO:0000313" key="1">
    <source>
        <dbReference type="EMBL" id="GGU99605.1"/>
    </source>
</evidence>
<evidence type="ECO:0000313" key="2">
    <source>
        <dbReference type="Proteomes" id="UP000654471"/>
    </source>
</evidence>
<dbReference type="RefSeq" id="WP_189308193.1">
    <property type="nucleotide sequence ID" value="NZ_BMRP01000063.1"/>
</dbReference>
<comment type="caution">
    <text evidence="1">The sequence shown here is derived from an EMBL/GenBank/DDBJ whole genome shotgun (WGS) entry which is preliminary data.</text>
</comment>
<dbReference type="Proteomes" id="UP000654471">
    <property type="component" value="Unassembled WGS sequence"/>
</dbReference>